<accession>A0A1P8MQV5</accession>
<reference evidence="2 3" key="1">
    <citation type="submission" date="2017-01" db="EMBL/GenBank/DDBJ databases">
        <title>Complete genome of Tateyamaria omphalii DOK1-4 isolated from seawater in Dokdo.</title>
        <authorList>
            <person name="Kim J.H."/>
            <person name="Chi W.-J."/>
        </authorList>
    </citation>
    <scope>NUCLEOTIDE SEQUENCE [LARGE SCALE GENOMIC DNA]</scope>
    <source>
        <strain evidence="2 3">DOK1-4</strain>
    </source>
</reference>
<dbReference type="RefSeq" id="WP_076626324.1">
    <property type="nucleotide sequence ID" value="NZ_CP019312.1"/>
</dbReference>
<name>A0A1P8MQV5_9RHOB</name>
<dbReference type="KEGG" id="tom:BWR18_01115"/>
<proteinExistence type="predicted"/>
<dbReference type="STRING" id="299262.BWR18_01115"/>
<gene>
    <name evidence="2" type="ORF">BWR18_01115</name>
</gene>
<keyword evidence="1" id="KW-0812">Transmembrane</keyword>
<evidence type="ECO:0000313" key="2">
    <source>
        <dbReference type="EMBL" id="APX10456.1"/>
    </source>
</evidence>
<organism evidence="2 3">
    <name type="scientific">Tateyamaria omphalii</name>
    <dbReference type="NCBI Taxonomy" id="299262"/>
    <lineage>
        <taxon>Bacteria</taxon>
        <taxon>Pseudomonadati</taxon>
        <taxon>Pseudomonadota</taxon>
        <taxon>Alphaproteobacteria</taxon>
        <taxon>Rhodobacterales</taxon>
        <taxon>Roseobacteraceae</taxon>
        <taxon>Tateyamaria</taxon>
    </lineage>
</organism>
<protein>
    <submittedName>
        <fullName evidence="2">Uncharacterized protein</fullName>
    </submittedName>
</protein>
<feature type="transmembrane region" description="Helical" evidence="1">
    <location>
        <begin position="102"/>
        <end position="120"/>
    </location>
</feature>
<dbReference type="AlphaFoldDB" id="A0A1P8MQV5"/>
<keyword evidence="1" id="KW-1133">Transmembrane helix</keyword>
<dbReference type="EMBL" id="CP019312">
    <property type="protein sequence ID" value="APX10456.1"/>
    <property type="molecule type" value="Genomic_DNA"/>
</dbReference>
<evidence type="ECO:0000313" key="3">
    <source>
        <dbReference type="Proteomes" id="UP000186336"/>
    </source>
</evidence>
<dbReference type="OrthoDB" id="7874759at2"/>
<keyword evidence="3" id="KW-1185">Reference proteome</keyword>
<feature type="transmembrane region" description="Helical" evidence="1">
    <location>
        <begin position="12"/>
        <end position="35"/>
    </location>
</feature>
<keyword evidence="1" id="KW-0472">Membrane</keyword>
<evidence type="ECO:0000256" key="1">
    <source>
        <dbReference type="SAM" id="Phobius"/>
    </source>
</evidence>
<sequence length="131" mass="14634">MYEGDSFHTLTLWGQIGLVGVSLVFALLALGLTWVLVQLRPLIIRIPVWLVAFITFVWASPQGYYMYYRMIFDGLPAQSVIQAPPPPEDVLALLTFTGPMTLSAHSIGVLGWLMCVVAVWPQRRKCRNAAD</sequence>
<feature type="transmembrane region" description="Helical" evidence="1">
    <location>
        <begin position="42"/>
        <end position="60"/>
    </location>
</feature>
<dbReference type="Proteomes" id="UP000186336">
    <property type="component" value="Chromosome"/>
</dbReference>